<name>A0A448WM85_9PLAT</name>
<evidence type="ECO:0000313" key="2">
    <source>
        <dbReference type="EMBL" id="VEL15222.1"/>
    </source>
</evidence>
<comment type="caution">
    <text evidence="2">The sequence shown here is derived from an EMBL/GenBank/DDBJ whole genome shotgun (WGS) entry which is preliminary data.</text>
</comment>
<keyword evidence="3" id="KW-1185">Reference proteome</keyword>
<proteinExistence type="predicted"/>
<dbReference type="AlphaFoldDB" id="A0A448WM85"/>
<dbReference type="Proteomes" id="UP000784294">
    <property type="component" value="Unassembled WGS sequence"/>
</dbReference>
<organism evidence="2 3">
    <name type="scientific">Protopolystoma xenopodis</name>
    <dbReference type="NCBI Taxonomy" id="117903"/>
    <lineage>
        <taxon>Eukaryota</taxon>
        <taxon>Metazoa</taxon>
        <taxon>Spiralia</taxon>
        <taxon>Lophotrochozoa</taxon>
        <taxon>Platyhelminthes</taxon>
        <taxon>Monogenea</taxon>
        <taxon>Polyopisthocotylea</taxon>
        <taxon>Polystomatidea</taxon>
        <taxon>Polystomatidae</taxon>
        <taxon>Protopolystoma</taxon>
    </lineage>
</organism>
<gene>
    <name evidence="2" type="ORF">PXEA_LOCUS8662</name>
</gene>
<sequence length="151" mass="16361">MAPGCTPQVSAHPSLFSFSISTSELSTLLRTMDSELSSGSTSLIFNRHTNACSQANEFDVCLYDTSNISTEDPLAIASPKSGPVDFVSSGPDEHTTDSSLSYSKPLRPHSLIEFASSPSKHTTCDKRALFLKSVSSTYSKEQVNLWSNYLV</sequence>
<feature type="region of interest" description="Disordered" evidence="1">
    <location>
        <begin position="79"/>
        <end position="101"/>
    </location>
</feature>
<evidence type="ECO:0000256" key="1">
    <source>
        <dbReference type="SAM" id="MobiDB-lite"/>
    </source>
</evidence>
<reference evidence="2" key="1">
    <citation type="submission" date="2018-11" db="EMBL/GenBank/DDBJ databases">
        <authorList>
            <consortium name="Pathogen Informatics"/>
        </authorList>
    </citation>
    <scope>NUCLEOTIDE SEQUENCE</scope>
</reference>
<evidence type="ECO:0000313" key="3">
    <source>
        <dbReference type="Proteomes" id="UP000784294"/>
    </source>
</evidence>
<dbReference type="EMBL" id="CAAALY010023868">
    <property type="protein sequence ID" value="VEL15222.1"/>
    <property type="molecule type" value="Genomic_DNA"/>
</dbReference>
<accession>A0A448WM85</accession>
<protein>
    <submittedName>
        <fullName evidence="2">Uncharacterized protein</fullName>
    </submittedName>
</protein>